<accession>A0A8H7VH22</accession>
<dbReference type="PANTHER" id="PTHR13318">
    <property type="entry name" value="PARTNER OF PAIRED, ISOFORM B-RELATED"/>
    <property type="match status" value="1"/>
</dbReference>
<sequence>MMIDDNKNNSNTHPIQAIEKESNTKNEWETIDNNEKTLRELEFSGFIYHEQLYSILKKSQHTLEHLHYSFVNAKQLQYTIEQKPLLHFPHLKSIELATLDHLTDNPTWIYKSLFDMHQQQLEHLYLDFKTLDESDSILQKVIKNMIEAISELKKLQYLFLEFQNQCTVYCDNLDLLSSNNTELRYVTFIDIPISDQGLLELSKLPQLCMVELRGYNVHRRLTEEGFIAFANKLKELNSPLESLDMNCDHTSAVTDTVLKHLSQVKSLKTLRISTNHGITNEGVNLYFGAQKRRIELGCCNLVSRNNPNVLFI</sequence>
<name>A0A8H7VH22_9FUNG</name>
<dbReference type="InterPro" id="IPR032675">
    <property type="entry name" value="LRR_dom_sf"/>
</dbReference>
<evidence type="ECO:0000313" key="2">
    <source>
        <dbReference type="Proteomes" id="UP000646827"/>
    </source>
</evidence>
<dbReference type="AlphaFoldDB" id="A0A8H7VH22"/>
<keyword evidence="2" id="KW-1185">Reference proteome</keyword>
<dbReference type="EMBL" id="JAEPRB010000077">
    <property type="protein sequence ID" value="KAG2222696.1"/>
    <property type="molecule type" value="Genomic_DNA"/>
</dbReference>
<dbReference type="SUPFAM" id="SSF52047">
    <property type="entry name" value="RNI-like"/>
    <property type="match status" value="1"/>
</dbReference>
<dbReference type="Gene3D" id="3.80.10.10">
    <property type="entry name" value="Ribonuclease Inhibitor"/>
    <property type="match status" value="1"/>
</dbReference>
<comment type="caution">
    <text evidence="1">The sequence shown here is derived from an EMBL/GenBank/DDBJ whole genome shotgun (WGS) entry which is preliminary data.</text>
</comment>
<dbReference type="GO" id="GO:0019005">
    <property type="term" value="C:SCF ubiquitin ligase complex"/>
    <property type="evidence" value="ECO:0007669"/>
    <property type="project" value="TreeGrafter"/>
</dbReference>
<dbReference type="GO" id="GO:0031146">
    <property type="term" value="P:SCF-dependent proteasomal ubiquitin-dependent protein catabolic process"/>
    <property type="evidence" value="ECO:0007669"/>
    <property type="project" value="TreeGrafter"/>
</dbReference>
<gene>
    <name evidence="1" type="ORF">INT45_013510</name>
</gene>
<protein>
    <submittedName>
        <fullName evidence="1">Uncharacterized protein</fullName>
    </submittedName>
</protein>
<dbReference type="Proteomes" id="UP000646827">
    <property type="component" value="Unassembled WGS sequence"/>
</dbReference>
<proteinExistence type="predicted"/>
<dbReference type="OrthoDB" id="2295287at2759"/>
<reference evidence="1 2" key="1">
    <citation type="submission" date="2020-12" db="EMBL/GenBank/DDBJ databases">
        <title>Metabolic potential, ecology and presence of endohyphal bacteria is reflected in genomic diversity of Mucoromycotina.</title>
        <authorList>
            <person name="Muszewska A."/>
            <person name="Okrasinska A."/>
            <person name="Steczkiewicz K."/>
            <person name="Drgas O."/>
            <person name="Orlowska M."/>
            <person name="Perlinska-Lenart U."/>
            <person name="Aleksandrzak-Piekarczyk T."/>
            <person name="Szatraj K."/>
            <person name="Zielenkiewicz U."/>
            <person name="Pilsyk S."/>
            <person name="Malc E."/>
            <person name="Mieczkowski P."/>
            <person name="Kruszewska J.S."/>
            <person name="Biernat P."/>
            <person name="Pawlowska J."/>
        </authorList>
    </citation>
    <scope>NUCLEOTIDE SEQUENCE [LARGE SCALE GENOMIC DNA]</scope>
    <source>
        <strain evidence="1 2">CBS 142.35</strain>
    </source>
</reference>
<organism evidence="1 2">
    <name type="scientific">Circinella minor</name>
    <dbReference type="NCBI Taxonomy" id="1195481"/>
    <lineage>
        <taxon>Eukaryota</taxon>
        <taxon>Fungi</taxon>
        <taxon>Fungi incertae sedis</taxon>
        <taxon>Mucoromycota</taxon>
        <taxon>Mucoromycotina</taxon>
        <taxon>Mucoromycetes</taxon>
        <taxon>Mucorales</taxon>
        <taxon>Lichtheimiaceae</taxon>
        <taxon>Circinella</taxon>
    </lineage>
</organism>
<evidence type="ECO:0000313" key="1">
    <source>
        <dbReference type="EMBL" id="KAG2222696.1"/>
    </source>
</evidence>